<dbReference type="OrthoDB" id="30622at2"/>
<dbReference type="GO" id="GO:0044874">
    <property type="term" value="P:lipoprotein localization to outer membrane"/>
    <property type="evidence" value="ECO:0007669"/>
    <property type="project" value="TreeGrafter"/>
</dbReference>
<name>A0A511QZH6_9DEIN</name>
<keyword evidence="6 7" id="KW-0472">Membrane</keyword>
<sequence>MFNLFSLSWRNIWRHRGRSLMTAGAVGLAVYFTLVYLSFLGAMENGIYNNLTASVGHLQVRVEGYREKREFRDLLIPNAAQVEARLATQTQASRVVALEIPALVAGETRSRGVLLIGDQRPSELRERFVKQSLVEGRLPETGDLESIALGVSLARALKVGLGDPVYVYAPGTEGRGAGAYRLVGLLRFPDPATEAQSAYLALAAAQELAAPGSATRIELHFPFTRYSQDNQLDTLQPQLAASLGPGLSLESWRQASPAIAQIFNLLTPLVLIFAAIFFGLAGLLVVNTIYLGLLERTRELGVIVALGAGPAQVTRMVVLESLLLCSSGTLVGGVLGLATIAALSGGFSLEALYGEVGGVFGLPEKVYLSLGAWDIPITLGFTLITGLLAAWWPARVAARLEPVEAMRFTA</sequence>
<feature type="domain" description="ABC3 transporter permease C-terminal" evidence="8">
    <location>
        <begin position="272"/>
        <end position="402"/>
    </location>
</feature>
<evidence type="ECO:0000256" key="4">
    <source>
        <dbReference type="ARBA" id="ARBA00022692"/>
    </source>
</evidence>
<evidence type="ECO:0000313" key="10">
    <source>
        <dbReference type="Proteomes" id="UP000321197"/>
    </source>
</evidence>
<proteinExistence type="inferred from homology"/>
<dbReference type="GO" id="GO:0098797">
    <property type="term" value="C:plasma membrane protein complex"/>
    <property type="evidence" value="ECO:0007669"/>
    <property type="project" value="TreeGrafter"/>
</dbReference>
<comment type="similarity">
    <text evidence="2">Belongs to the ABC-4 integral membrane protein family. LolC/E subfamily.</text>
</comment>
<keyword evidence="4 7" id="KW-0812">Transmembrane</keyword>
<reference evidence="9 10" key="1">
    <citation type="submission" date="2019-07" db="EMBL/GenBank/DDBJ databases">
        <title>Whole genome shotgun sequence of Meiothermus hypogaeus NBRC 106114.</title>
        <authorList>
            <person name="Hosoyama A."/>
            <person name="Uohara A."/>
            <person name="Ohji S."/>
            <person name="Ichikawa N."/>
        </authorList>
    </citation>
    <scope>NUCLEOTIDE SEQUENCE [LARGE SCALE GENOMIC DNA]</scope>
    <source>
        <strain evidence="9 10">NBRC 106114</strain>
    </source>
</reference>
<evidence type="ECO:0000256" key="2">
    <source>
        <dbReference type="ARBA" id="ARBA00005236"/>
    </source>
</evidence>
<gene>
    <name evidence="9" type="ORF">MHY01S_09400</name>
</gene>
<dbReference type="PANTHER" id="PTHR30489">
    <property type="entry name" value="LIPOPROTEIN-RELEASING SYSTEM TRANSMEMBRANE PROTEIN LOLE"/>
    <property type="match status" value="1"/>
</dbReference>
<dbReference type="PANTHER" id="PTHR30489:SF0">
    <property type="entry name" value="LIPOPROTEIN-RELEASING SYSTEM TRANSMEMBRANE PROTEIN LOLE"/>
    <property type="match status" value="1"/>
</dbReference>
<keyword evidence="3" id="KW-1003">Cell membrane</keyword>
<dbReference type="AlphaFoldDB" id="A0A511QZH6"/>
<accession>A0A511QZH6</accession>
<evidence type="ECO:0000313" key="9">
    <source>
        <dbReference type="EMBL" id="GEM82774.1"/>
    </source>
</evidence>
<feature type="transmembrane region" description="Helical" evidence="7">
    <location>
        <begin position="322"/>
        <end position="347"/>
    </location>
</feature>
<dbReference type="InterPro" id="IPR051447">
    <property type="entry name" value="Lipoprotein-release_system"/>
</dbReference>
<evidence type="ECO:0000256" key="5">
    <source>
        <dbReference type="ARBA" id="ARBA00022989"/>
    </source>
</evidence>
<comment type="subcellular location">
    <subcellularLocation>
        <location evidence="1">Cell membrane</location>
        <topology evidence="1">Multi-pass membrane protein</topology>
    </subcellularLocation>
</comment>
<dbReference type="InterPro" id="IPR003838">
    <property type="entry name" value="ABC3_permease_C"/>
</dbReference>
<evidence type="ECO:0000256" key="3">
    <source>
        <dbReference type="ARBA" id="ARBA00022475"/>
    </source>
</evidence>
<dbReference type="EMBL" id="BJXL01000020">
    <property type="protein sequence ID" value="GEM82774.1"/>
    <property type="molecule type" value="Genomic_DNA"/>
</dbReference>
<dbReference type="Proteomes" id="UP000321197">
    <property type="component" value="Unassembled WGS sequence"/>
</dbReference>
<feature type="transmembrane region" description="Helical" evidence="7">
    <location>
        <begin position="269"/>
        <end position="293"/>
    </location>
</feature>
<protein>
    <submittedName>
        <fullName evidence="9">ABC transporter substrate-binding protein</fullName>
    </submittedName>
</protein>
<dbReference type="RefSeq" id="WP_119341431.1">
    <property type="nucleotide sequence ID" value="NZ_BJXL01000020.1"/>
</dbReference>
<evidence type="ECO:0000256" key="6">
    <source>
        <dbReference type="ARBA" id="ARBA00023136"/>
    </source>
</evidence>
<evidence type="ECO:0000256" key="7">
    <source>
        <dbReference type="SAM" id="Phobius"/>
    </source>
</evidence>
<feature type="transmembrane region" description="Helical" evidence="7">
    <location>
        <begin position="20"/>
        <end position="43"/>
    </location>
</feature>
<evidence type="ECO:0000259" key="8">
    <source>
        <dbReference type="Pfam" id="PF02687"/>
    </source>
</evidence>
<keyword evidence="5 7" id="KW-1133">Transmembrane helix</keyword>
<organism evidence="9 10">
    <name type="scientific">Meiothermus hypogaeus NBRC 106114</name>
    <dbReference type="NCBI Taxonomy" id="1227553"/>
    <lineage>
        <taxon>Bacteria</taxon>
        <taxon>Thermotogati</taxon>
        <taxon>Deinococcota</taxon>
        <taxon>Deinococci</taxon>
        <taxon>Thermales</taxon>
        <taxon>Thermaceae</taxon>
        <taxon>Meiothermus</taxon>
    </lineage>
</organism>
<evidence type="ECO:0000256" key="1">
    <source>
        <dbReference type="ARBA" id="ARBA00004651"/>
    </source>
</evidence>
<dbReference type="Pfam" id="PF02687">
    <property type="entry name" value="FtsX"/>
    <property type="match status" value="1"/>
</dbReference>
<comment type="caution">
    <text evidence="9">The sequence shown here is derived from an EMBL/GenBank/DDBJ whole genome shotgun (WGS) entry which is preliminary data.</text>
</comment>
<feature type="transmembrane region" description="Helical" evidence="7">
    <location>
        <begin position="367"/>
        <end position="392"/>
    </location>
</feature>